<gene>
    <name evidence="3" type="ORF">ACFOUW_00185</name>
</gene>
<organism evidence="3 4">
    <name type="scientific">Tenggerimyces flavus</name>
    <dbReference type="NCBI Taxonomy" id="1708749"/>
    <lineage>
        <taxon>Bacteria</taxon>
        <taxon>Bacillati</taxon>
        <taxon>Actinomycetota</taxon>
        <taxon>Actinomycetes</taxon>
        <taxon>Propionibacteriales</taxon>
        <taxon>Nocardioidaceae</taxon>
        <taxon>Tenggerimyces</taxon>
    </lineage>
</organism>
<name>A0ABV7Y1W5_9ACTN</name>
<keyword evidence="2" id="KW-0472">Membrane</keyword>
<evidence type="ECO:0000256" key="2">
    <source>
        <dbReference type="SAM" id="Phobius"/>
    </source>
</evidence>
<keyword evidence="4" id="KW-1185">Reference proteome</keyword>
<keyword evidence="2" id="KW-0812">Transmembrane</keyword>
<sequence length="181" mass="18608">MSDERAGGDPAPIPSEGTSAPPDANRVFGQAPPSHPFSAPAGGPGGDGPPPVKLSEADDRKLRIRARLAVIFGAGALIFAVLAFPLGLILGVAAIVLGALARRSARPARVRAPGAVPGIVLGIVATVFASFVAVTAAVFWDEVSEYYTCMEGANTRTSQEGCQETMRKRLTERLEADGSAG</sequence>
<evidence type="ECO:0000313" key="4">
    <source>
        <dbReference type="Proteomes" id="UP001595699"/>
    </source>
</evidence>
<comment type="caution">
    <text evidence="3">The sequence shown here is derived from an EMBL/GenBank/DDBJ whole genome shotgun (WGS) entry which is preliminary data.</text>
</comment>
<feature type="transmembrane region" description="Helical" evidence="2">
    <location>
        <begin position="68"/>
        <end position="99"/>
    </location>
</feature>
<evidence type="ECO:0000256" key="1">
    <source>
        <dbReference type="SAM" id="MobiDB-lite"/>
    </source>
</evidence>
<feature type="region of interest" description="Disordered" evidence="1">
    <location>
        <begin position="1"/>
        <end position="55"/>
    </location>
</feature>
<dbReference type="RefSeq" id="WP_205122347.1">
    <property type="nucleotide sequence ID" value="NZ_JAFBCM010000001.1"/>
</dbReference>
<keyword evidence="2" id="KW-1133">Transmembrane helix</keyword>
<evidence type="ECO:0000313" key="3">
    <source>
        <dbReference type="EMBL" id="MFC3759241.1"/>
    </source>
</evidence>
<accession>A0ABV7Y1W5</accession>
<dbReference type="Proteomes" id="UP001595699">
    <property type="component" value="Unassembled WGS sequence"/>
</dbReference>
<dbReference type="EMBL" id="JBHRZH010000001">
    <property type="protein sequence ID" value="MFC3759241.1"/>
    <property type="molecule type" value="Genomic_DNA"/>
</dbReference>
<proteinExistence type="predicted"/>
<protein>
    <submittedName>
        <fullName evidence="3">DUF4190 domain-containing protein</fullName>
    </submittedName>
</protein>
<feature type="transmembrane region" description="Helical" evidence="2">
    <location>
        <begin position="119"/>
        <end position="140"/>
    </location>
</feature>
<reference evidence="4" key="1">
    <citation type="journal article" date="2019" name="Int. J. Syst. Evol. Microbiol.">
        <title>The Global Catalogue of Microorganisms (GCM) 10K type strain sequencing project: providing services to taxonomists for standard genome sequencing and annotation.</title>
        <authorList>
            <consortium name="The Broad Institute Genomics Platform"/>
            <consortium name="The Broad Institute Genome Sequencing Center for Infectious Disease"/>
            <person name="Wu L."/>
            <person name="Ma J."/>
        </authorList>
    </citation>
    <scope>NUCLEOTIDE SEQUENCE [LARGE SCALE GENOMIC DNA]</scope>
    <source>
        <strain evidence="4">CGMCC 4.7241</strain>
    </source>
</reference>